<dbReference type="InterPro" id="IPR011681">
    <property type="entry name" value="GcrA"/>
</dbReference>
<dbReference type="Pfam" id="PF07750">
    <property type="entry name" value="GcrA"/>
    <property type="match status" value="1"/>
</dbReference>
<accession>A0AA48RC33</accession>
<name>A0AA48RC33_9ZZZZ</name>
<reference evidence="1" key="1">
    <citation type="submission" date="2023-07" db="EMBL/GenBank/DDBJ databases">
        <authorList>
            <person name="Pelsma A.J. K."/>
        </authorList>
    </citation>
    <scope>NUCLEOTIDE SEQUENCE</scope>
</reference>
<protein>
    <submittedName>
        <fullName evidence="1">Uncharacterized protein</fullName>
    </submittedName>
</protein>
<sequence length="70" mass="8057">MSDTADIVREQDQFPRPGITFAELRKGSCKFPLGTIDDPPEWFCGEAAPIGKVYCERCQAKAYNRQYKRR</sequence>
<evidence type="ECO:0000313" key="1">
    <source>
        <dbReference type="EMBL" id="CAJ0854486.1"/>
    </source>
</evidence>
<gene>
    <name evidence="1" type="ORF">AMST5_00745</name>
</gene>
<organism evidence="1">
    <name type="scientific">freshwater sediment metagenome</name>
    <dbReference type="NCBI Taxonomy" id="556182"/>
    <lineage>
        <taxon>unclassified sequences</taxon>
        <taxon>metagenomes</taxon>
        <taxon>ecological metagenomes</taxon>
    </lineage>
</organism>
<dbReference type="AlphaFoldDB" id="A0AA48RC33"/>
<proteinExistence type="predicted"/>
<dbReference type="EMBL" id="OY288114">
    <property type="protein sequence ID" value="CAJ0854486.1"/>
    <property type="molecule type" value="Genomic_DNA"/>
</dbReference>